<dbReference type="CDD" id="cd02440">
    <property type="entry name" value="AdoMet_MTases"/>
    <property type="match status" value="1"/>
</dbReference>
<proteinExistence type="inferred from homology"/>
<keyword evidence="2 7" id="KW-0698">rRNA processing</keyword>
<dbReference type="GO" id="GO:0003723">
    <property type="term" value="F:RNA binding"/>
    <property type="evidence" value="ECO:0007669"/>
    <property type="project" value="UniProtKB-UniRule"/>
</dbReference>
<dbReference type="Gene3D" id="3.40.50.150">
    <property type="entry name" value="Vaccinia Virus protein VP39"/>
    <property type="match status" value="1"/>
</dbReference>
<evidence type="ECO:0000256" key="5">
    <source>
        <dbReference type="ARBA" id="ARBA00022691"/>
    </source>
</evidence>
<keyword evidence="1 7" id="KW-0963">Cytoplasm</keyword>
<evidence type="ECO:0000256" key="1">
    <source>
        <dbReference type="ARBA" id="ARBA00022490"/>
    </source>
</evidence>
<dbReference type="FunFam" id="1.10.8.100:FF:000001">
    <property type="entry name" value="Ribosomal RNA small subunit methyltransferase A"/>
    <property type="match status" value="1"/>
</dbReference>
<dbReference type="PANTHER" id="PTHR11727">
    <property type="entry name" value="DIMETHYLADENOSINE TRANSFERASE"/>
    <property type="match status" value="1"/>
</dbReference>
<keyword evidence="5 7" id="KW-0949">S-adenosyl-L-methionine</keyword>
<dbReference type="SMART" id="SM00650">
    <property type="entry name" value="rADc"/>
    <property type="match status" value="1"/>
</dbReference>
<sequence>MKQVRAKKHLGQHFLKDQNIAQKIVNSLTGHNGYNDLLEIGPGTGVLTQYILEEGKFNTLFLDVDKESIDFLQEKYPEVREKMILADFLHVDISKYFPGQFAVIGNFPYNISTQIFFKVLEHRTLVSEVVGMLQKEVAQRIAAGPGNKTYGILSVLLQAYYDVEYLFEVPPNVFVPPPKVTSAVLRLKRNKTKTLGCDEKLFFRVVKQGFNNRRKTLRNALKTFELMDDVKSLTIMDKRAEQLSVADFVELTNYIAGGESRAI</sequence>
<comment type="similarity">
    <text evidence="7">Belongs to the class I-like SAM-binding methyltransferase superfamily. rRNA adenine N(6)-methyltransferase family. RsmA subfamily.</text>
</comment>
<dbReference type="SUPFAM" id="SSF53335">
    <property type="entry name" value="S-adenosyl-L-methionine-dependent methyltransferases"/>
    <property type="match status" value="1"/>
</dbReference>
<evidence type="ECO:0000259" key="9">
    <source>
        <dbReference type="SMART" id="SM00650"/>
    </source>
</evidence>
<dbReference type="InterPro" id="IPR029063">
    <property type="entry name" value="SAM-dependent_MTases_sf"/>
</dbReference>
<reference evidence="10" key="1">
    <citation type="submission" date="2021-01" db="EMBL/GenBank/DDBJ databases">
        <title>Marivirga aurantiaca sp. nov., isolated from intertidal surface sediments.</title>
        <authorList>
            <person name="Zhang M."/>
        </authorList>
    </citation>
    <scope>NUCLEOTIDE SEQUENCE</scope>
    <source>
        <strain evidence="10">S37H4</strain>
    </source>
</reference>
<evidence type="ECO:0000256" key="3">
    <source>
        <dbReference type="ARBA" id="ARBA00022603"/>
    </source>
</evidence>
<dbReference type="InterPro" id="IPR023165">
    <property type="entry name" value="rRNA_Ade_diMease-like_C"/>
</dbReference>
<dbReference type="Pfam" id="PF00398">
    <property type="entry name" value="RrnaAD"/>
    <property type="match status" value="1"/>
</dbReference>
<dbReference type="NCBIfam" id="TIGR00755">
    <property type="entry name" value="ksgA"/>
    <property type="match status" value="1"/>
</dbReference>
<dbReference type="AlphaFoldDB" id="A0A935C5B5"/>
<dbReference type="EC" id="2.1.1.182" evidence="7"/>
<gene>
    <name evidence="7 10" type="primary">rsmA</name>
    <name evidence="7" type="synonym">ksgA</name>
    <name evidence="10" type="ORF">JKA74_01810</name>
</gene>
<keyword evidence="4 7" id="KW-0808">Transferase</keyword>
<dbReference type="Gene3D" id="1.10.8.100">
    <property type="entry name" value="Ribosomal RNA adenine dimethylase-like, domain 2"/>
    <property type="match status" value="1"/>
</dbReference>
<evidence type="ECO:0000256" key="2">
    <source>
        <dbReference type="ARBA" id="ARBA00022552"/>
    </source>
</evidence>
<evidence type="ECO:0000313" key="11">
    <source>
        <dbReference type="Proteomes" id="UP000611723"/>
    </source>
</evidence>
<dbReference type="RefSeq" id="WP_201429442.1">
    <property type="nucleotide sequence ID" value="NZ_JAEQBW010000001.1"/>
</dbReference>
<feature type="binding site" evidence="7 8">
    <location>
        <position position="87"/>
    </location>
    <ligand>
        <name>S-adenosyl-L-methionine</name>
        <dbReference type="ChEBI" id="CHEBI:59789"/>
    </ligand>
</feature>
<feature type="binding site" evidence="7 8">
    <location>
        <position position="13"/>
    </location>
    <ligand>
        <name>S-adenosyl-L-methionine</name>
        <dbReference type="ChEBI" id="CHEBI:59789"/>
    </ligand>
</feature>
<dbReference type="InterPro" id="IPR001737">
    <property type="entry name" value="KsgA/Erm"/>
</dbReference>
<protein>
    <recommendedName>
        <fullName evidence="7">Ribosomal RNA small subunit methyltransferase A</fullName>
        <ecNumber evidence="7">2.1.1.182</ecNumber>
    </recommendedName>
    <alternativeName>
        <fullName evidence="7">16S rRNA (adenine(1518)-N(6)/adenine(1519)-N(6))-dimethyltransferase</fullName>
    </alternativeName>
    <alternativeName>
        <fullName evidence="7">16S rRNA dimethyladenosine transferase</fullName>
    </alternativeName>
    <alternativeName>
        <fullName evidence="7">16S rRNA dimethylase</fullName>
    </alternativeName>
    <alternativeName>
        <fullName evidence="7">S-adenosylmethionine-6-N', N'-adenosyl(rRNA) dimethyltransferase</fullName>
    </alternativeName>
</protein>
<dbReference type="GO" id="GO:0052908">
    <property type="term" value="F:16S rRNA (adenine(1518)-N(6)/adenine(1519)-N(6))-dimethyltransferase activity"/>
    <property type="evidence" value="ECO:0007669"/>
    <property type="project" value="UniProtKB-EC"/>
</dbReference>
<organism evidence="10 11">
    <name type="scientific">Marivirga aurantiaca</name>
    <dbReference type="NCBI Taxonomy" id="2802615"/>
    <lineage>
        <taxon>Bacteria</taxon>
        <taxon>Pseudomonadati</taxon>
        <taxon>Bacteroidota</taxon>
        <taxon>Cytophagia</taxon>
        <taxon>Cytophagales</taxon>
        <taxon>Marivirgaceae</taxon>
        <taxon>Marivirga</taxon>
    </lineage>
</organism>
<dbReference type="PANTHER" id="PTHR11727:SF7">
    <property type="entry name" value="DIMETHYLADENOSINE TRANSFERASE-RELATED"/>
    <property type="match status" value="1"/>
</dbReference>
<comment type="caution">
    <text evidence="7">Lacks conserved residue(s) required for the propagation of feature annotation.</text>
</comment>
<evidence type="ECO:0000256" key="6">
    <source>
        <dbReference type="ARBA" id="ARBA00022884"/>
    </source>
</evidence>
<comment type="caution">
    <text evidence="10">The sequence shown here is derived from an EMBL/GenBank/DDBJ whole genome shotgun (WGS) entry which is preliminary data.</text>
</comment>
<dbReference type="EMBL" id="JAEQBW010000001">
    <property type="protein sequence ID" value="MBK6263756.1"/>
    <property type="molecule type" value="Genomic_DNA"/>
</dbReference>
<dbReference type="GO" id="GO:0005829">
    <property type="term" value="C:cytosol"/>
    <property type="evidence" value="ECO:0007669"/>
    <property type="project" value="TreeGrafter"/>
</dbReference>
<evidence type="ECO:0000256" key="8">
    <source>
        <dbReference type="PROSITE-ProRule" id="PRU01026"/>
    </source>
</evidence>
<feature type="binding site" evidence="7 8">
    <location>
        <position position="106"/>
    </location>
    <ligand>
        <name>S-adenosyl-L-methionine</name>
        <dbReference type="ChEBI" id="CHEBI:59789"/>
    </ligand>
</feature>
<dbReference type="PROSITE" id="PS51689">
    <property type="entry name" value="SAM_RNA_A_N6_MT"/>
    <property type="match status" value="1"/>
</dbReference>
<feature type="domain" description="Ribosomal RNA adenine methylase transferase N-terminal" evidence="9">
    <location>
        <begin position="20"/>
        <end position="191"/>
    </location>
</feature>
<feature type="binding site" evidence="7 8">
    <location>
        <position position="15"/>
    </location>
    <ligand>
        <name>S-adenosyl-L-methionine</name>
        <dbReference type="ChEBI" id="CHEBI:59789"/>
    </ligand>
</feature>
<dbReference type="HAMAP" id="MF_00607">
    <property type="entry name" value="16SrRNA_methyltr_A"/>
    <property type="match status" value="1"/>
</dbReference>
<comment type="function">
    <text evidence="7">Specifically dimethylates two adjacent adenosines (A1518 and A1519) in the loop of a conserved hairpin near the 3'-end of 16S rRNA in the 30S particle. May play a critical role in biogenesis of 30S subunits.</text>
</comment>
<keyword evidence="11" id="KW-1185">Reference proteome</keyword>
<evidence type="ECO:0000313" key="10">
    <source>
        <dbReference type="EMBL" id="MBK6263756.1"/>
    </source>
</evidence>
<comment type="catalytic activity">
    <reaction evidence="7">
        <text>adenosine(1518)/adenosine(1519) in 16S rRNA + 4 S-adenosyl-L-methionine = N(6)-dimethyladenosine(1518)/N(6)-dimethyladenosine(1519) in 16S rRNA + 4 S-adenosyl-L-homocysteine + 4 H(+)</text>
        <dbReference type="Rhea" id="RHEA:19609"/>
        <dbReference type="Rhea" id="RHEA-COMP:10232"/>
        <dbReference type="Rhea" id="RHEA-COMP:10233"/>
        <dbReference type="ChEBI" id="CHEBI:15378"/>
        <dbReference type="ChEBI" id="CHEBI:57856"/>
        <dbReference type="ChEBI" id="CHEBI:59789"/>
        <dbReference type="ChEBI" id="CHEBI:74411"/>
        <dbReference type="ChEBI" id="CHEBI:74493"/>
        <dbReference type="EC" id="2.1.1.182"/>
    </reaction>
</comment>
<evidence type="ECO:0000256" key="7">
    <source>
        <dbReference type="HAMAP-Rule" id="MF_00607"/>
    </source>
</evidence>
<feature type="binding site" evidence="8">
    <location>
        <position position="63"/>
    </location>
    <ligand>
        <name>S-adenosyl-L-methionine</name>
        <dbReference type="ChEBI" id="CHEBI:59789"/>
    </ligand>
</feature>
<dbReference type="Proteomes" id="UP000611723">
    <property type="component" value="Unassembled WGS sequence"/>
</dbReference>
<feature type="binding site" evidence="7 8">
    <location>
        <position position="41"/>
    </location>
    <ligand>
        <name>S-adenosyl-L-methionine</name>
        <dbReference type="ChEBI" id="CHEBI:59789"/>
    </ligand>
</feature>
<evidence type="ECO:0000256" key="4">
    <source>
        <dbReference type="ARBA" id="ARBA00022679"/>
    </source>
</evidence>
<keyword evidence="6 7" id="KW-0694">RNA-binding</keyword>
<comment type="subcellular location">
    <subcellularLocation>
        <location evidence="7">Cytoplasm</location>
    </subcellularLocation>
</comment>
<dbReference type="InterPro" id="IPR011530">
    <property type="entry name" value="rRNA_adenine_dimethylase"/>
</dbReference>
<dbReference type="InterPro" id="IPR020598">
    <property type="entry name" value="rRNA_Ade_methylase_Trfase_N"/>
</dbReference>
<keyword evidence="3 7" id="KW-0489">Methyltransferase</keyword>
<name>A0A935C5B5_9BACT</name>
<accession>A0A935C5B5</accession>